<protein>
    <submittedName>
        <fullName evidence="1">Uncharacterized protein</fullName>
    </submittedName>
</protein>
<organism evidence="1 2">
    <name type="scientific">Dovyalis caffra</name>
    <dbReference type="NCBI Taxonomy" id="77055"/>
    <lineage>
        <taxon>Eukaryota</taxon>
        <taxon>Viridiplantae</taxon>
        <taxon>Streptophyta</taxon>
        <taxon>Embryophyta</taxon>
        <taxon>Tracheophyta</taxon>
        <taxon>Spermatophyta</taxon>
        <taxon>Magnoliopsida</taxon>
        <taxon>eudicotyledons</taxon>
        <taxon>Gunneridae</taxon>
        <taxon>Pentapetalae</taxon>
        <taxon>rosids</taxon>
        <taxon>fabids</taxon>
        <taxon>Malpighiales</taxon>
        <taxon>Salicaceae</taxon>
        <taxon>Flacourtieae</taxon>
        <taxon>Dovyalis</taxon>
    </lineage>
</organism>
<reference evidence="1 2" key="1">
    <citation type="submission" date="2024-01" db="EMBL/GenBank/DDBJ databases">
        <authorList>
            <person name="Waweru B."/>
        </authorList>
    </citation>
    <scope>NUCLEOTIDE SEQUENCE [LARGE SCALE GENOMIC DNA]</scope>
</reference>
<name>A0AAV1REU5_9ROSI</name>
<gene>
    <name evidence="1" type="ORF">DCAF_LOCUS9477</name>
</gene>
<dbReference type="Proteomes" id="UP001314170">
    <property type="component" value="Unassembled WGS sequence"/>
</dbReference>
<keyword evidence="2" id="KW-1185">Reference proteome</keyword>
<dbReference type="AlphaFoldDB" id="A0AAV1REU5"/>
<accession>A0AAV1REU5</accession>
<proteinExistence type="predicted"/>
<sequence>MRSVIPIIKRAKAIDRIVAPMNLSLSLVEDDQIRQEPRARDQRFMPNIPGVLRRLLKGMALCLLGSTKMGVGCLLKMFEDYDEYFENRE</sequence>
<evidence type="ECO:0000313" key="1">
    <source>
        <dbReference type="EMBL" id="CAK7333511.1"/>
    </source>
</evidence>
<dbReference type="EMBL" id="CAWUPB010000936">
    <property type="protein sequence ID" value="CAK7333511.1"/>
    <property type="molecule type" value="Genomic_DNA"/>
</dbReference>
<comment type="caution">
    <text evidence="1">The sequence shown here is derived from an EMBL/GenBank/DDBJ whole genome shotgun (WGS) entry which is preliminary data.</text>
</comment>
<evidence type="ECO:0000313" key="2">
    <source>
        <dbReference type="Proteomes" id="UP001314170"/>
    </source>
</evidence>